<evidence type="ECO:0000313" key="8">
    <source>
        <dbReference type="Proteomes" id="UP000436483"/>
    </source>
</evidence>
<dbReference type="AlphaFoldDB" id="A0A7X3SRP4"/>
<dbReference type="Pfam" id="PF00067">
    <property type="entry name" value="p450"/>
    <property type="match status" value="1"/>
</dbReference>
<dbReference type="InterPro" id="IPR050196">
    <property type="entry name" value="Cytochrome_P450_Monoox"/>
</dbReference>
<evidence type="ECO:0000256" key="5">
    <source>
        <dbReference type="ARBA" id="ARBA00023004"/>
    </source>
</evidence>
<dbReference type="GO" id="GO:0005506">
    <property type="term" value="F:iron ion binding"/>
    <property type="evidence" value="ECO:0007669"/>
    <property type="project" value="InterPro"/>
</dbReference>
<dbReference type="SUPFAM" id="SSF48264">
    <property type="entry name" value="Cytochrome P450"/>
    <property type="match status" value="1"/>
</dbReference>
<evidence type="ECO:0000256" key="2">
    <source>
        <dbReference type="ARBA" id="ARBA00022617"/>
    </source>
</evidence>
<evidence type="ECO:0000313" key="7">
    <source>
        <dbReference type="EMBL" id="MXQ14792.1"/>
    </source>
</evidence>
<accession>A0A7X3SRP4</accession>
<dbReference type="PANTHER" id="PTHR24291:SF50">
    <property type="entry name" value="BIFUNCTIONAL ALBAFLAVENONE MONOOXYGENASE_TERPENE SYNTHASE"/>
    <property type="match status" value="1"/>
</dbReference>
<gene>
    <name evidence="7" type="ORF">GR328_25760</name>
</gene>
<dbReference type="GO" id="GO:0004497">
    <property type="term" value="F:monooxygenase activity"/>
    <property type="evidence" value="ECO:0007669"/>
    <property type="project" value="UniProtKB-KW"/>
</dbReference>
<dbReference type="GO" id="GO:0016705">
    <property type="term" value="F:oxidoreductase activity, acting on paired donors, with incorporation or reduction of molecular oxygen"/>
    <property type="evidence" value="ECO:0007669"/>
    <property type="project" value="InterPro"/>
</dbReference>
<dbReference type="Proteomes" id="UP000436483">
    <property type="component" value="Unassembled WGS sequence"/>
</dbReference>
<evidence type="ECO:0000256" key="6">
    <source>
        <dbReference type="ARBA" id="ARBA00023033"/>
    </source>
</evidence>
<dbReference type="EMBL" id="WURB01000047">
    <property type="protein sequence ID" value="MXQ14792.1"/>
    <property type="molecule type" value="Genomic_DNA"/>
</dbReference>
<evidence type="ECO:0000256" key="4">
    <source>
        <dbReference type="ARBA" id="ARBA00023002"/>
    </source>
</evidence>
<dbReference type="InterPro" id="IPR001128">
    <property type="entry name" value="Cyt_P450"/>
</dbReference>
<keyword evidence="6" id="KW-0503">Monooxygenase</keyword>
<protein>
    <submittedName>
        <fullName evidence="7">Cytochrome P450</fullName>
    </submittedName>
</protein>
<dbReference type="OrthoDB" id="9764248at2"/>
<proteinExistence type="inferred from homology"/>
<dbReference type="GO" id="GO:0020037">
    <property type="term" value="F:heme binding"/>
    <property type="evidence" value="ECO:0007669"/>
    <property type="project" value="InterPro"/>
</dbReference>
<keyword evidence="3" id="KW-0479">Metal-binding</keyword>
<name>A0A7X3SRP4_9HYPH</name>
<keyword evidence="4" id="KW-0560">Oxidoreductase</keyword>
<keyword evidence="2" id="KW-0349">Heme</keyword>
<sequence>MRRQDAAVRDGPAKASIKDTLAVLAEVVVPTLGKGVLIRRPRVVALAERLNLDGRAVRRMQYLRRKYGGGPLLLAVPGRPQAMILTAEHVHQVLRGAPEPFAPSTLEKHAALAHFEEKVSLISQPPERAERRRFNDEMLENDRPVHSMANRFVTVVDDEARKLLSETGDDLSWDAFITAWYRVVRRVILGHEARDDQNLTDMLAKLRAAGNWAFLHPGRKQLQRRFHERLKEHLKRAEPGSLAARIASRPNMEVTASADQVAHWLFAFDPGGIATFRALALIASHPEAARRVNEEIATAGRANREELPFVRACILESVRIWPTTPAILRETTEDVQWHGGVLPKNTHVVIYAPYFHRDDENLPEAHRFAPDLWLEAAPARRWPLIPFSEGPGICPAHNFVPMLGSMMIAAILEKHRIALQDPNRLQPDRPLPGTLDNYTLRFSLANS</sequence>
<dbReference type="RefSeq" id="WP_160888502.1">
    <property type="nucleotide sequence ID" value="NZ_WURB01000047.1"/>
</dbReference>
<reference evidence="7 8" key="1">
    <citation type="submission" date="2019-12" db="EMBL/GenBank/DDBJ databases">
        <authorList>
            <person name="Yuan C.-G."/>
        </authorList>
    </citation>
    <scope>NUCLEOTIDE SEQUENCE [LARGE SCALE GENOMIC DNA]</scope>
    <source>
        <strain evidence="7 8">KCTC 23863</strain>
    </source>
</reference>
<comment type="caution">
    <text evidence="7">The sequence shown here is derived from an EMBL/GenBank/DDBJ whole genome shotgun (WGS) entry which is preliminary data.</text>
</comment>
<dbReference type="PANTHER" id="PTHR24291">
    <property type="entry name" value="CYTOCHROME P450 FAMILY 4"/>
    <property type="match status" value="1"/>
</dbReference>
<reference evidence="7 8" key="2">
    <citation type="submission" date="2020-01" db="EMBL/GenBank/DDBJ databases">
        <title>Microvirga sp. nov., an arsenate reduction bacterium isolated from Tibet hotspring sediments.</title>
        <authorList>
            <person name="Xian W.-D."/>
            <person name="Li W.-J."/>
        </authorList>
    </citation>
    <scope>NUCLEOTIDE SEQUENCE [LARGE SCALE GENOMIC DNA]</scope>
    <source>
        <strain evidence="7 8">KCTC 23863</strain>
    </source>
</reference>
<dbReference type="InterPro" id="IPR036396">
    <property type="entry name" value="Cyt_P450_sf"/>
</dbReference>
<organism evidence="7 8">
    <name type="scientific">Microvirga makkahensis</name>
    <dbReference type="NCBI Taxonomy" id="1128670"/>
    <lineage>
        <taxon>Bacteria</taxon>
        <taxon>Pseudomonadati</taxon>
        <taxon>Pseudomonadota</taxon>
        <taxon>Alphaproteobacteria</taxon>
        <taxon>Hyphomicrobiales</taxon>
        <taxon>Methylobacteriaceae</taxon>
        <taxon>Microvirga</taxon>
    </lineage>
</organism>
<dbReference type="Gene3D" id="1.10.630.10">
    <property type="entry name" value="Cytochrome P450"/>
    <property type="match status" value="1"/>
</dbReference>
<comment type="similarity">
    <text evidence="1">Belongs to the cytochrome P450 family.</text>
</comment>
<evidence type="ECO:0000256" key="1">
    <source>
        <dbReference type="ARBA" id="ARBA00010617"/>
    </source>
</evidence>
<keyword evidence="5" id="KW-0408">Iron</keyword>
<evidence type="ECO:0000256" key="3">
    <source>
        <dbReference type="ARBA" id="ARBA00022723"/>
    </source>
</evidence>
<keyword evidence="8" id="KW-1185">Reference proteome</keyword>